<organism evidence="1 2">
    <name type="scientific">Paxillus rubicundulus Ve08.2h10</name>
    <dbReference type="NCBI Taxonomy" id="930991"/>
    <lineage>
        <taxon>Eukaryota</taxon>
        <taxon>Fungi</taxon>
        <taxon>Dikarya</taxon>
        <taxon>Basidiomycota</taxon>
        <taxon>Agaricomycotina</taxon>
        <taxon>Agaricomycetes</taxon>
        <taxon>Agaricomycetidae</taxon>
        <taxon>Boletales</taxon>
        <taxon>Paxilineae</taxon>
        <taxon>Paxillaceae</taxon>
        <taxon>Paxillus</taxon>
    </lineage>
</organism>
<reference evidence="1 2" key="1">
    <citation type="submission" date="2014-04" db="EMBL/GenBank/DDBJ databases">
        <authorList>
            <consortium name="DOE Joint Genome Institute"/>
            <person name="Kuo A."/>
            <person name="Kohler A."/>
            <person name="Jargeat P."/>
            <person name="Nagy L.G."/>
            <person name="Floudas D."/>
            <person name="Copeland A."/>
            <person name="Barry K.W."/>
            <person name="Cichocki N."/>
            <person name="Veneault-Fourrey C."/>
            <person name="LaButti K."/>
            <person name="Lindquist E.A."/>
            <person name="Lipzen A."/>
            <person name="Lundell T."/>
            <person name="Morin E."/>
            <person name="Murat C."/>
            <person name="Sun H."/>
            <person name="Tunlid A."/>
            <person name="Henrissat B."/>
            <person name="Grigoriev I.V."/>
            <person name="Hibbett D.S."/>
            <person name="Martin F."/>
            <person name="Nordberg H.P."/>
            <person name="Cantor M.N."/>
            <person name="Hua S.X."/>
        </authorList>
    </citation>
    <scope>NUCLEOTIDE SEQUENCE [LARGE SCALE GENOMIC DNA]</scope>
    <source>
        <strain evidence="1 2">Ve08.2h10</strain>
    </source>
</reference>
<dbReference type="AlphaFoldDB" id="A0A0D0DV63"/>
<gene>
    <name evidence="1" type="ORF">PAXRUDRAFT_674701</name>
</gene>
<dbReference type="InParanoid" id="A0A0D0DV63"/>
<reference evidence="2" key="2">
    <citation type="submission" date="2015-01" db="EMBL/GenBank/DDBJ databases">
        <title>Evolutionary Origins and Diversification of the Mycorrhizal Mutualists.</title>
        <authorList>
            <consortium name="DOE Joint Genome Institute"/>
            <consortium name="Mycorrhizal Genomics Consortium"/>
            <person name="Kohler A."/>
            <person name="Kuo A."/>
            <person name="Nagy L.G."/>
            <person name="Floudas D."/>
            <person name="Copeland A."/>
            <person name="Barry K.W."/>
            <person name="Cichocki N."/>
            <person name="Veneault-Fourrey C."/>
            <person name="LaButti K."/>
            <person name="Lindquist E.A."/>
            <person name="Lipzen A."/>
            <person name="Lundell T."/>
            <person name="Morin E."/>
            <person name="Murat C."/>
            <person name="Riley R."/>
            <person name="Ohm R."/>
            <person name="Sun H."/>
            <person name="Tunlid A."/>
            <person name="Henrissat B."/>
            <person name="Grigoriev I.V."/>
            <person name="Hibbett D.S."/>
            <person name="Martin F."/>
        </authorList>
    </citation>
    <scope>NUCLEOTIDE SEQUENCE [LARGE SCALE GENOMIC DNA]</scope>
    <source>
        <strain evidence="2">Ve08.2h10</strain>
    </source>
</reference>
<proteinExistence type="predicted"/>
<dbReference type="HOGENOM" id="CLU_2574585_0_0_1"/>
<sequence>MFNRWNIRGDVRKVSALSVIKQMVCQLVLGRMTFLLASSIRSATPKRRLMANESNRSSPHSYVQGHHKFTMHQFCTHVALV</sequence>
<dbReference type="Proteomes" id="UP000054538">
    <property type="component" value="Unassembled WGS sequence"/>
</dbReference>
<name>A0A0D0DV63_9AGAM</name>
<dbReference type="EMBL" id="KN824890">
    <property type="protein sequence ID" value="KIK98513.1"/>
    <property type="molecule type" value="Genomic_DNA"/>
</dbReference>
<accession>A0A0D0DV63</accession>
<protein>
    <submittedName>
        <fullName evidence="1">Unplaced genomic scaffold scaffold_68, whole genome shotgun sequence</fullName>
    </submittedName>
</protein>
<evidence type="ECO:0000313" key="2">
    <source>
        <dbReference type="Proteomes" id="UP000054538"/>
    </source>
</evidence>
<evidence type="ECO:0000313" key="1">
    <source>
        <dbReference type="EMBL" id="KIK98513.1"/>
    </source>
</evidence>
<keyword evidence="2" id="KW-1185">Reference proteome</keyword>